<dbReference type="GO" id="GO:0016757">
    <property type="term" value="F:glycosyltransferase activity"/>
    <property type="evidence" value="ECO:0007669"/>
    <property type="project" value="UniProtKB-KW"/>
</dbReference>
<sequence length="270" mass="31605">MRCKHAVIMCIYNGDNVNNVKLAVDSILNQTVNNHLYIYVDGEVNPFLNTYLNKEESNHQIFIFRSEFNLGLAYGLNFLIDKIQSKSYEYISRMDGDDISLLDRLERQELYLNKHPDVDVIGSYCTEFGSDCSLPVKKLPQYHDELVRFSVLRCPLIHPTVMFRAKVFKHGLRYPINTYLSEDLALWYEMIYLGLKFGNVPDVLLKYRLTDSTISRRKGLKKAGNEIALRFSYMKKMKLITLSNLILLSFKFISHFMPLIITKIMYKKLR</sequence>
<feature type="domain" description="Glycosyltransferase 2-like" evidence="4">
    <location>
        <begin position="7"/>
        <end position="129"/>
    </location>
</feature>
<dbReference type="Gene3D" id="3.90.550.10">
    <property type="entry name" value="Spore Coat Polysaccharide Biosynthesis Protein SpsA, Chain A"/>
    <property type="match status" value="1"/>
</dbReference>
<keyword evidence="2" id="KW-0328">Glycosyltransferase</keyword>
<dbReference type="RefSeq" id="WP_001390377.1">
    <property type="nucleotide sequence ID" value="NZ_CAJGWP010000009.1"/>
</dbReference>
<dbReference type="InterPro" id="IPR050834">
    <property type="entry name" value="Glycosyltransf_2"/>
</dbReference>
<accession>Q697D6</accession>
<keyword evidence="3" id="KW-0808">Transferase</keyword>
<gene>
    <name evidence="5" type="primary">wbuP</name>
</gene>
<evidence type="ECO:0000313" key="5">
    <source>
        <dbReference type="EMBL" id="AAT77180.1"/>
    </source>
</evidence>
<reference evidence="5" key="1">
    <citation type="journal article" date="2004" name="J. Clin. Microbiol.">
        <title>Identification of Escherichia coli O114 O-antigen gene cluster and development of an O114 serogroup-specific PCR assay.</title>
        <authorList>
            <person name="Feng L."/>
            <person name="Wang W."/>
            <person name="Tao J."/>
            <person name="Guo H."/>
            <person name="Krause G."/>
            <person name="Beutin L."/>
            <person name="Wang L."/>
        </authorList>
    </citation>
    <scope>NUCLEOTIDE SEQUENCE</scope>
</reference>
<comment type="similarity">
    <text evidence="1">Belongs to the glycosyltransferase 2 family.</text>
</comment>
<proteinExistence type="inferred from homology"/>
<dbReference type="AlphaFoldDB" id="Q697D6"/>
<dbReference type="InterPro" id="IPR029044">
    <property type="entry name" value="Nucleotide-diphossugar_trans"/>
</dbReference>
<organism evidence="5">
    <name type="scientific">Escherichia coli</name>
    <dbReference type="NCBI Taxonomy" id="562"/>
    <lineage>
        <taxon>Bacteria</taxon>
        <taxon>Pseudomonadati</taxon>
        <taxon>Pseudomonadota</taxon>
        <taxon>Gammaproteobacteria</taxon>
        <taxon>Enterobacterales</taxon>
        <taxon>Enterobacteriaceae</taxon>
        <taxon>Escherichia</taxon>
    </lineage>
</organism>
<dbReference type="SUPFAM" id="SSF53448">
    <property type="entry name" value="Nucleotide-diphospho-sugar transferases"/>
    <property type="match status" value="1"/>
</dbReference>
<evidence type="ECO:0000256" key="1">
    <source>
        <dbReference type="ARBA" id="ARBA00006739"/>
    </source>
</evidence>
<dbReference type="Pfam" id="PF00535">
    <property type="entry name" value="Glycos_transf_2"/>
    <property type="match status" value="1"/>
</dbReference>
<dbReference type="EMBL" id="AY573377">
    <property type="protein sequence ID" value="AAT77180.1"/>
    <property type="molecule type" value="Genomic_DNA"/>
</dbReference>
<dbReference type="PANTHER" id="PTHR43685:SF5">
    <property type="entry name" value="GLYCOSYLTRANSFERASE EPSE-RELATED"/>
    <property type="match status" value="1"/>
</dbReference>
<evidence type="ECO:0000256" key="2">
    <source>
        <dbReference type="ARBA" id="ARBA00022676"/>
    </source>
</evidence>
<dbReference type="PANTHER" id="PTHR43685">
    <property type="entry name" value="GLYCOSYLTRANSFERASE"/>
    <property type="match status" value="1"/>
</dbReference>
<evidence type="ECO:0000259" key="4">
    <source>
        <dbReference type="Pfam" id="PF00535"/>
    </source>
</evidence>
<protein>
    <submittedName>
        <fullName evidence="5">WbuP</fullName>
    </submittedName>
</protein>
<dbReference type="InterPro" id="IPR001173">
    <property type="entry name" value="Glyco_trans_2-like"/>
</dbReference>
<dbReference type="CAZy" id="GT2">
    <property type="family name" value="Glycosyltransferase Family 2"/>
</dbReference>
<name>Q697D6_ECOLX</name>
<evidence type="ECO:0000256" key="3">
    <source>
        <dbReference type="ARBA" id="ARBA00022679"/>
    </source>
</evidence>